<evidence type="ECO:0000313" key="2">
    <source>
        <dbReference type="Proteomes" id="UP001497535"/>
    </source>
</evidence>
<organism evidence="1 2">
    <name type="scientific">Meloidogyne enterolobii</name>
    <name type="common">Root-knot nematode worm</name>
    <name type="synonym">Meloidogyne mayaguensis</name>
    <dbReference type="NCBI Taxonomy" id="390850"/>
    <lineage>
        <taxon>Eukaryota</taxon>
        <taxon>Metazoa</taxon>
        <taxon>Ecdysozoa</taxon>
        <taxon>Nematoda</taxon>
        <taxon>Chromadorea</taxon>
        <taxon>Rhabditida</taxon>
        <taxon>Tylenchina</taxon>
        <taxon>Tylenchomorpha</taxon>
        <taxon>Tylenchoidea</taxon>
        <taxon>Meloidogynidae</taxon>
        <taxon>Meloidogyninae</taxon>
        <taxon>Meloidogyne</taxon>
    </lineage>
</organism>
<proteinExistence type="predicted"/>
<keyword evidence="2" id="KW-1185">Reference proteome</keyword>
<comment type="caution">
    <text evidence="1">The sequence shown here is derived from an EMBL/GenBank/DDBJ whole genome shotgun (WGS) entry which is preliminary data.</text>
</comment>
<gene>
    <name evidence="1" type="ORF">MENTE1834_LOCUS39127</name>
</gene>
<protein>
    <submittedName>
        <fullName evidence="1">Uncharacterized protein</fullName>
    </submittedName>
</protein>
<reference evidence="1" key="1">
    <citation type="submission" date="2023-11" db="EMBL/GenBank/DDBJ databases">
        <authorList>
            <person name="Poullet M."/>
        </authorList>
    </citation>
    <scope>NUCLEOTIDE SEQUENCE</scope>
    <source>
        <strain evidence="1">E1834</strain>
    </source>
</reference>
<dbReference type="Proteomes" id="UP001497535">
    <property type="component" value="Unassembled WGS sequence"/>
</dbReference>
<name>A0ACB1ALU2_MELEN</name>
<accession>A0ACB1ALU2</accession>
<evidence type="ECO:0000313" key="1">
    <source>
        <dbReference type="EMBL" id="CAK5091291.1"/>
    </source>
</evidence>
<dbReference type="EMBL" id="CAVMJV010000087">
    <property type="protein sequence ID" value="CAK5091291.1"/>
    <property type="molecule type" value="Genomic_DNA"/>
</dbReference>
<sequence length="49" mass="5740">MQIFFISNVFNEQRLQNACAADVFCIYLFKDDNHIFDGSLSLFRSFLSL</sequence>